<feature type="transmembrane region" description="Helical" evidence="13">
    <location>
        <begin position="1993"/>
        <end position="2011"/>
    </location>
</feature>
<evidence type="ECO:0000256" key="8">
    <source>
        <dbReference type="ARBA" id="ARBA00023136"/>
    </source>
</evidence>
<dbReference type="Gene3D" id="1.20.120.350">
    <property type="entry name" value="Voltage-gated potassium channels. Chain C"/>
    <property type="match status" value="4"/>
</dbReference>
<dbReference type="PANTHER" id="PTHR10037">
    <property type="entry name" value="VOLTAGE-GATED CATION CHANNEL CALCIUM AND SODIUM"/>
    <property type="match status" value="1"/>
</dbReference>
<keyword evidence="10" id="KW-0407">Ion channel</keyword>
<dbReference type="PROSITE" id="PS50222">
    <property type="entry name" value="EF_HAND_2"/>
    <property type="match status" value="1"/>
</dbReference>
<feature type="compositionally biased region" description="Basic and acidic residues" evidence="12">
    <location>
        <begin position="2374"/>
        <end position="2388"/>
    </location>
</feature>
<dbReference type="EMBL" id="RRYP01000116">
    <property type="protein sequence ID" value="TNV87975.1"/>
    <property type="molecule type" value="Genomic_DNA"/>
</dbReference>
<dbReference type="InterPro" id="IPR043203">
    <property type="entry name" value="VGCC_Ca_Na"/>
</dbReference>
<evidence type="ECO:0000256" key="2">
    <source>
        <dbReference type="ARBA" id="ARBA00022448"/>
    </source>
</evidence>
<feature type="transmembrane region" description="Helical" evidence="13">
    <location>
        <begin position="669"/>
        <end position="696"/>
    </location>
</feature>
<dbReference type="FunFam" id="1.20.120.350:FF:000009">
    <property type="entry name" value="Voltage-dependent T-type calcium channel subunit alpha"/>
    <property type="match status" value="1"/>
</dbReference>
<evidence type="ECO:0000256" key="12">
    <source>
        <dbReference type="SAM" id="MobiDB-lite"/>
    </source>
</evidence>
<keyword evidence="8 13" id="KW-0472">Membrane</keyword>
<feature type="region of interest" description="Disordered" evidence="12">
    <location>
        <begin position="2221"/>
        <end position="2244"/>
    </location>
</feature>
<feature type="region of interest" description="Disordered" evidence="12">
    <location>
        <begin position="2420"/>
        <end position="2462"/>
    </location>
</feature>
<feature type="transmembrane region" description="Helical" evidence="13">
    <location>
        <begin position="479"/>
        <end position="499"/>
    </location>
</feature>
<evidence type="ECO:0000256" key="1">
    <source>
        <dbReference type="ARBA" id="ARBA00004141"/>
    </source>
</evidence>
<evidence type="ECO:0000256" key="5">
    <source>
        <dbReference type="ARBA" id="ARBA00022882"/>
    </source>
</evidence>
<feature type="compositionally biased region" description="Basic and acidic residues" evidence="12">
    <location>
        <begin position="945"/>
        <end position="959"/>
    </location>
</feature>
<feature type="transmembrane region" description="Helical" evidence="13">
    <location>
        <begin position="1398"/>
        <end position="1422"/>
    </location>
</feature>
<dbReference type="GO" id="GO:0001518">
    <property type="term" value="C:voltage-gated sodium channel complex"/>
    <property type="evidence" value="ECO:0007669"/>
    <property type="project" value="TreeGrafter"/>
</dbReference>
<protein>
    <recommendedName>
        <fullName evidence="14">EF-hand domain-containing protein</fullName>
    </recommendedName>
</protein>
<feature type="region of interest" description="Disordered" evidence="12">
    <location>
        <begin position="2363"/>
        <end position="2399"/>
    </location>
</feature>
<keyword evidence="6 13" id="KW-1133">Transmembrane helix</keyword>
<feature type="transmembrane region" description="Helical" evidence="13">
    <location>
        <begin position="2084"/>
        <end position="2110"/>
    </location>
</feature>
<feature type="coiled-coil region" evidence="11">
    <location>
        <begin position="1472"/>
        <end position="1499"/>
    </location>
</feature>
<feature type="transmembrane region" description="Helical" evidence="13">
    <location>
        <begin position="1167"/>
        <end position="1186"/>
    </location>
</feature>
<dbReference type="InterPro" id="IPR027359">
    <property type="entry name" value="Volt_channel_dom_sf"/>
</dbReference>
<feature type="transmembrane region" description="Helical" evidence="13">
    <location>
        <begin position="1673"/>
        <end position="1692"/>
    </location>
</feature>
<dbReference type="PANTHER" id="PTHR10037:SF62">
    <property type="entry name" value="SODIUM CHANNEL PROTEIN 60E"/>
    <property type="match status" value="1"/>
</dbReference>
<dbReference type="Pfam" id="PF16905">
    <property type="entry name" value="GPHH"/>
    <property type="match status" value="1"/>
</dbReference>
<dbReference type="FunFam" id="1.10.287.70:FF:000117">
    <property type="entry name" value="Voltage-gated Ca2+ channel, alpha subunit"/>
    <property type="match status" value="1"/>
</dbReference>
<dbReference type="GO" id="GO:0005248">
    <property type="term" value="F:voltage-gated sodium channel activity"/>
    <property type="evidence" value="ECO:0007669"/>
    <property type="project" value="TreeGrafter"/>
</dbReference>
<dbReference type="SUPFAM" id="SSF81324">
    <property type="entry name" value="Voltage-gated potassium channels"/>
    <property type="match status" value="4"/>
</dbReference>
<dbReference type="InterPro" id="IPR031649">
    <property type="entry name" value="GPHH_dom"/>
</dbReference>
<feature type="transmembrane region" description="Helical" evidence="13">
    <location>
        <begin position="1775"/>
        <end position="1800"/>
    </location>
</feature>
<sequence length="2507" mass="287624">MPIDDCSDLPGSNIIDYSPSGINNLNPPPPQNINQRNILLLTNQRSHSSIFNAHIPSSDPQMPLSFPEMPIKSRNWVGPQYDFTSAALNPADDIFRSDDDVGGYQPPSNLIRRPSDLYLDIETIRLEENLSQQADLEIYPKKFMLNNYLLSRQTTRQQQPYIISSRPAFQDESMYQEIGYNKEGNPFQTGMVNLESDDGDEDEQPKCELVGFNVTFKRQPLELDYFEMQRQGTVNSIIVERHQSSNVSNFKPHFLSELREVNQELTFLPLNKETENAINQEQIILDLALINKSDISPKQAEADQSEGIHMQDRTKFEPQGFQKKLRSKTHIRKEGVQGGSAGFQNLFDSPRDKVLEKNDELGKVVQIDIKSRLNSEKAFKYDPVSLFLFSQNCFFRKAIIVITDSKYFECLMIILISLNSMSLALYDYSDRDSLTLNNQRIETANLFFTSVFIAEAGLKVIAAGLIFHREAYLRSGWNIIDAIVVFSGFLEISMGAVKLKSLRLLRIFRPLKTINALPGMRKLIQALINSIPEFANVVLFLVFVFLMFATIGLHQYNGDFYNACRTAELPDQESKSWPADVSFGRLCSISGQGNFHCPNGLICGNPSMYPDAINIETEEMDKRIYVNYGITNFDNIWRSLLTVFQFITSDTWYPQLCNFMDVDMPMFGAIYSLLMIIIGQFFLLNLFLAVIVFAFIKSQQVEVADEIKQLQDENTILEQEAKKKKLFKQPAQWQEGHSPDSMRKREIMHAKLRQKTSLMEKGLRHKLSKKGIIRKSYSLEGPNEQQVNQMQELQVAETFLDDEKEDGNNKSNESKRKNTMIPKPKASSKNIREGDVGSFLRGQIKKRKVADLLRNTTKEKETIETNRKIPIKKDSGFSPMLRDIQKQSKVMTPIASKSNSKMKNQNGGGFSDHVDAQKNIETISHLRIILKQNSKNRAYSCENSPESKRPQSNHKEKTPKIVQDNQTEQVIPLFGIFQNRLVRKGTKGSDPGIQQNDEDNLLQCPVEINKEVSEINTHKQSEVINDDIELASPDIERKLSRPANLVGMFLKKRIESEYTNYFKSLINEATENQNSQKATMRELVGIKVGLEFIKQQLDDEERLQEERKALQKWTKQNKFFKIAHQISESGLFSNFIALCIISNTIILSLDKYPEDPSRVYYVEKLNIMFACIFVVELLIKLSAVGCKQFFKGSMFNTFDCMIVLASIIDILLSNVILSHEEPQESETIDSTQMIANSNYTLHDYLIMFPSEQEVELPIEYKQVTIGVTLASSNSQMNGSLFTVMRILRLLRIFKLARQWKRFELLLETMGKSFKDISNFAVFMFLFIFIFTLLGLELFAFKAKLDPDTTELDLINGQSPAFNFDTFLNSFSLVFIILTNDGQAAVYYNYYRSVGALSATVFFVLLVLVGQKIIINLFVAILLENFDEGELKQKLHDFEQESLGKDSNSRMQYFVFRAKEWYQTQIVQRIKNMIKIEEDLDSEENDVQKKNDKANEMKQLSPEEQEQAMKEIKAKKRALLDLRPIGNSLFIFYKDSSLRQNAFNIAKSKGFELMILFTVIVSSVILALDGPLVDPSSSLNGTISNIDMLTTLMFIFEACIKIVAFGLLFNGRQSYLWSMENKGDFLIILFSILSMTNMSDDFRSFKCFRILRLISKSDGLKVAVRALFRAVPNIANVTLIMILFFLIFAVIFVSQFKGKFYFCTEDLATGVSVESQWDCLNAGGIWDNQVYTFDDMPNALITLFVMSTTAGWQDVLLNSITSTEVGFVSHEYRDPWWSMAFILFLIVGFFFFLNLFIGVVVSTFNSEQDKLGGNDLLTEKQREWIDLKLLILRAAPIRRIKAPKCCLFRICFNIQAHKKFDSFIFLCILTNTFFLCLKWYQQPIEMTTTLEVINYIFTSIFIVEALIKLMGQSPRVYFSEGWNRFDFLIAFGSLASIIISAYSGLSIKGAIGLVRSVRVLRILRLLKKGGRSLYMIFNTFVITFHSLANIGGLLILIIYMYSVLGMYLFGTVKRNGIMNDYINFENFINAFITLFTVTTGDSWNATQTSFVVENSPHRQCKENPAYEDYILAGETIGCGSKFAAYFYFTSFTFIVSMIFLQLFIAVILQGYDDTQIQESRLFNNEMTQIFRETWAEFDPNATAFIKMNQLRNFLIALGEPLGFDRDCLSRRFFQDKFIAQLELPTYHNFTHYQFLDVLDSLSFRMMVLDHIKKKFMPQDQADIAVNDKSNKDDAGKGKRPTRAEKEKDFFRRLDSNIELEIKDEIQKEVNKLLYQSRSERISAVRNIMSQELKKGRKVISGMDNNGFNSSHQMAAEAAVRKMREFIMKQRSEKTIIKKEDLDYSMNYKYSINTKKEGLATNSSAAGVSVQRQKTSKFEEQKHSKLRLLEDQDSSSSFSESFSSSHQNLQIELLRLASDVSQHDNGVKRRSQVSGAESKPQQFEGTPAFSKGMTTRQQQNKFSHQDSRNHLKLGKSLFNKKDTAHRGDTLNNKEISRLICFFIRQHIKP</sequence>
<dbReference type="Gene3D" id="1.10.238.10">
    <property type="entry name" value="EF-hand"/>
    <property type="match status" value="1"/>
</dbReference>
<evidence type="ECO:0000256" key="3">
    <source>
        <dbReference type="ARBA" id="ARBA00022692"/>
    </source>
</evidence>
<feature type="coiled-coil region" evidence="11">
    <location>
        <begin position="700"/>
        <end position="727"/>
    </location>
</feature>
<comment type="caution">
    <text evidence="15">The sequence shown here is derived from an EMBL/GenBank/DDBJ whole genome shotgun (WGS) entry which is preliminary data.</text>
</comment>
<feature type="transmembrane region" description="Helical" evidence="13">
    <location>
        <begin position="1549"/>
        <end position="1567"/>
    </location>
</feature>
<feature type="compositionally biased region" description="Basic and acidic residues" evidence="12">
    <location>
        <begin position="806"/>
        <end position="816"/>
    </location>
</feature>
<name>A0A8J8P8H8_HALGN</name>
<feature type="region of interest" description="Disordered" evidence="12">
    <location>
        <begin position="799"/>
        <end position="831"/>
    </location>
</feature>
<feature type="transmembrane region" description="Helical" evidence="13">
    <location>
        <begin position="406"/>
        <end position="426"/>
    </location>
</feature>
<keyword evidence="11" id="KW-0175">Coiled coil</keyword>
<reference evidence="15" key="1">
    <citation type="submission" date="2019-06" db="EMBL/GenBank/DDBJ databases">
        <authorList>
            <person name="Zheng W."/>
        </authorList>
    </citation>
    <scope>NUCLEOTIDE SEQUENCE</scope>
    <source>
        <strain evidence="15">QDHG01</strain>
    </source>
</reference>
<feature type="transmembrane region" description="Helical" evidence="13">
    <location>
        <begin position="1587"/>
        <end position="1610"/>
    </location>
</feature>
<keyword evidence="4" id="KW-0677">Repeat</keyword>
<dbReference type="Proteomes" id="UP000785679">
    <property type="component" value="Unassembled WGS sequence"/>
</dbReference>
<proteinExistence type="predicted"/>
<feature type="domain" description="EF-hand" evidence="14">
    <location>
        <begin position="2124"/>
        <end position="2159"/>
    </location>
</feature>
<dbReference type="Pfam" id="PF00520">
    <property type="entry name" value="Ion_trans"/>
    <property type="match status" value="4"/>
</dbReference>
<evidence type="ECO:0000313" key="15">
    <source>
        <dbReference type="EMBL" id="TNV87975.1"/>
    </source>
</evidence>
<evidence type="ECO:0000259" key="14">
    <source>
        <dbReference type="PROSITE" id="PS50222"/>
    </source>
</evidence>
<feature type="transmembrane region" description="Helical" evidence="13">
    <location>
        <begin position="1319"/>
        <end position="1340"/>
    </location>
</feature>
<feature type="transmembrane region" description="Helical" evidence="13">
    <location>
        <begin position="1926"/>
        <end position="1950"/>
    </location>
</feature>
<accession>A0A8J8P8H8</accession>
<feature type="compositionally biased region" description="Polar residues" evidence="12">
    <location>
        <begin position="2450"/>
        <end position="2460"/>
    </location>
</feature>
<keyword evidence="3 13" id="KW-0812">Transmembrane</keyword>
<keyword evidence="2" id="KW-0813">Transport</keyword>
<keyword evidence="16" id="KW-1185">Reference proteome</keyword>
<feature type="transmembrane region" description="Helical" evidence="13">
    <location>
        <begin position="1891"/>
        <end position="1910"/>
    </location>
</feature>
<feature type="transmembrane region" description="Helical" evidence="13">
    <location>
        <begin position="1971"/>
        <end position="1987"/>
    </location>
</feature>
<feature type="region of interest" description="Disordered" evidence="12">
    <location>
        <begin position="937"/>
        <end position="963"/>
    </location>
</feature>
<keyword evidence="7" id="KW-0406">Ion transport</keyword>
<feature type="compositionally biased region" description="Basic and acidic residues" evidence="12">
    <location>
        <begin position="2227"/>
        <end position="2244"/>
    </location>
</feature>
<comment type="subcellular location">
    <subcellularLocation>
        <location evidence="1">Membrane</location>
        <topology evidence="1">Multi-pass membrane protein</topology>
    </subcellularLocation>
</comment>
<gene>
    <name evidence="15" type="ORF">FGO68_gene3074</name>
</gene>
<evidence type="ECO:0000256" key="11">
    <source>
        <dbReference type="SAM" id="Coils"/>
    </source>
</evidence>
<feature type="transmembrane region" description="Helical" evidence="13">
    <location>
        <begin position="1130"/>
        <end position="1147"/>
    </location>
</feature>
<keyword evidence="5" id="KW-0851">Voltage-gated channel</keyword>
<dbReference type="InterPro" id="IPR005821">
    <property type="entry name" value="Ion_trans_dom"/>
</dbReference>
<evidence type="ECO:0000256" key="6">
    <source>
        <dbReference type="ARBA" id="ARBA00022989"/>
    </source>
</evidence>
<feature type="transmembrane region" description="Helical" evidence="13">
    <location>
        <begin position="446"/>
        <end position="467"/>
    </location>
</feature>
<organism evidence="15 16">
    <name type="scientific">Halteria grandinella</name>
    <dbReference type="NCBI Taxonomy" id="5974"/>
    <lineage>
        <taxon>Eukaryota</taxon>
        <taxon>Sar</taxon>
        <taxon>Alveolata</taxon>
        <taxon>Ciliophora</taxon>
        <taxon>Intramacronucleata</taxon>
        <taxon>Spirotrichea</taxon>
        <taxon>Stichotrichia</taxon>
        <taxon>Sporadotrichida</taxon>
        <taxon>Halteriidae</taxon>
        <taxon>Halteria</taxon>
    </lineage>
</organism>
<feature type="transmembrane region" description="Helical" evidence="13">
    <location>
        <begin position="534"/>
        <end position="553"/>
    </location>
</feature>
<evidence type="ECO:0000256" key="4">
    <source>
        <dbReference type="ARBA" id="ARBA00022737"/>
    </source>
</evidence>
<evidence type="ECO:0000256" key="13">
    <source>
        <dbReference type="SAM" id="Phobius"/>
    </source>
</evidence>
<dbReference type="OrthoDB" id="193091at2759"/>
<dbReference type="GO" id="GO:0022843">
    <property type="term" value="F:voltage-gated monoatomic cation channel activity"/>
    <property type="evidence" value="ECO:0007669"/>
    <property type="project" value="UniProtKB-ARBA"/>
</dbReference>
<feature type="compositionally biased region" description="Polar residues" evidence="12">
    <location>
        <begin position="2430"/>
        <end position="2442"/>
    </location>
</feature>
<evidence type="ECO:0000256" key="9">
    <source>
        <dbReference type="ARBA" id="ARBA00023180"/>
    </source>
</evidence>
<evidence type="ECO:0000256" key="10">
    <source>
        <dbReference type="ARBA" id="ARBA00023303"/>
    </source>
</evidence>
<evidence type="ECO:0000313" key="16">
    <source>
        <dbReference type="Proteomes" id="UP000785679"/>
    </source>
</evidence>
<evidence type="ECO:0000256" key="7">
    <source>
        <dbReference type="ARBA" id="ARBA00023065"/>
    </source>
</evidence>
<dbReference type="InterPro" id="IPR002048">
    <property type="entry name" value="EF_hand_dom"/>
</dbReference>
<dbReference type="Gene3D" id="1.10.287.70">
    <property type="match status" value="4"/>
</dbReference>
<keyword evidence="9" id="KW-0325">Glycoprotein</keyword>
<dbReference type="GO" id="GO:0005509">
    <property type="term" value="F:calcium ion binding"/>
    <property type="evidence" value="ECO:0007669"/>
    <property type="project" value="InterPro"/>
</dbReference>